<proteinExistence type="predicted"/>
<dbReference type="Proteomes" id="UP000054011">
    <property type="component" value="Unassembled WGS sequence"/>
</dbReference>
<sequence length="143" mass="15900">MLIARRDSATLIRLRGSLARSVAREGIDDELISVLNEILDGTLPSSSGDRAVRPGRRLLRPRRPPRDAEPVPISREDAARLLVQLQRATPHVFALASLRPTLAADIARLRALHEAQPKDMELLQYLRLFALALLAVLDEVCED</sequence>
<dbReference type="RefSeq" id="WP_058944179.1">
    <property type="nucleotide sequence ID" value="NZ_LNSV01000073.1"/>
</dbReference>
<dbReference type="STRING" id="936756.ATE80_23060"/>
<evidence type="ECO:0000313" key="2">
    <source>
        <dbReference type="EMBL" id="KUH36512.1"/>
    </source>
</evidence>
<keyword evidence="3" id="KW-1185">Reference proteome</keyword>
<evidence type="ECO:0000313" key="3">
    <source>
        <dbReference type="Proteomes" id="UP000054011"/>
    </source>
</evidence>
<feature type="region of interest" description="Disordered" evidence="1">
    <location>
        <begin position="46"/>
        <end position="71"/>
    </location>
</feature>
<dbReference type="EMBL" id="LNSV01000073">
    <property type="protein sequence ID" value="KUH36512.1"/>
    <property type="molecule type" value="Genomic_DNA"/>
</dbReference>
<feature type="compositionally biased region" description="Basic residues" evidence="1">
    <location>
        <begin position="53"/>
        <end position="63"/>
    </location>
</feature>
<name>A0A100Y2K5_9ACTN</name>
<accession>A0A100Y2K5</accession>
<comment type="caution">
    <text evidence="2">The sequence shown here is derived from an EMBL/GenBank/DDBJ whole genome shotgun (WGS) entry which is preliminary data.</text>
</comment>
<dbReference type="AlphaFoldDB" id="A0A100Y2K5"/>
<protein>
    <submittedName>
        <fullName evidence="2">Uncharacterized protein</fullName>
    </submittedName>
</protein>
<reference evidence="2 3" key="1">
    <citation type="submission" date="2015-11" db="EMBL/GenBank/DDBJ databases">
        <title>Genome-wide analysis reveals the secondary metabolome in Streptomyces kanasensis ZX01.</title>
        <authorList>
            <person name="Zhang G."/>
            <person name="Han L."/>
            <person name="Feng J."/>
            <person name="Zhang X."/>
        </authorList>
    </citation>
    <scope>NUCLEOTIDE SEQUENCE [LARGE SCALE GENOMIC DNA]</scope>
    <source>
        <strain evidence="2 3">ZX01</strain>
    </source>
</reference>
<evidence type="ECO:0000256" key="1">
    <source>
        <dbReference type="SAM" id="MobiDB-lite"/>
    </source>
</evidence>
<organism evidence="2 3">
    <name type="scientific">Streptomyces kanasensis</name>
    <dbReference type="NCBI Taxonomy" id="936756"/>
    <lineage>
        <taxon>Bacteria</taxon>
        <taxon>Bacillati</taxon>
        <taxon>Actinomycetota</taxon>
        <taxon>Actinomycetes</taxon>
        <taxon>Kitasatosporales</taxon>
        <taxon>Streptomycetaceae</taxon>
        <taxon>Streptomyces</taxon>
    </lineage>
</organism>
<gene>
    <name evidence="2" type="ORF">ATE80_23060</name>
</gene>